<proteinExistence type="predicted"/>
<reference evidence="2" key="1">
    <citation type="submission" date="2018-11" db="EMBL/GenBank/DDBJ databases">
        <authorList>
            <person name="Grassa J C."/>
        </authorList>
    </citation>
    <scope>NUCLEOTIDE SEQUENCE [LARGE SCALE GENOMIC DNA]</scope>
</reference>
<dbReference type="Proteomes" id="UP000596661">
    <property type="component" value="Chromosome 2"/>
</dbReference>
<evidence type="ECO:0000313" key="3">
    <source>
        <dbReference type="Proteomes" id="UP000596661"/>
    </source>
</evidence>
<dbReference type="EnsemblPlants" id="evm.model.02.3036">
    <property type="protein sequence ID" value="cds.evm.model.02.3036"/>
    <property type="gene ID" value="evm.TU.02.3036"/>
</dbReference>
<accession>A0A803NZT6</accession>
<keyword evidence="3" id="KW-1185">Reference proteome</keyword>
<sequence>MGSQEIKAKPAPKLSKSEKKKMKKLEEEKEKALLLTKSLKILQKYTIPDGAYSLLKSTRNIVDNDEPILSNEPAVVDCGKSANKKLKVDPKCSRCGGGFKEDIILAIWKCSSNRFDSCSAREKYFSGVSVLYVDKNSVNLQEVEEGVRICVV</sequence>
<dbReference type="EMBL" id="UZAU01000244">
    <property type="status" value="NOT_ANNOTATED_CDS"/>
    <property type="molecule type" value="Genomic_DNA"/>
</dbReference>
<protein>
    <submittedName>
        <fullName evidence="2">Uncharacterized protein</fullName>
    </submittedName>
</protein>
<feature type="region of interest" description="Disordered" evidence="1">
    <location>
        <begin position="1"/>
        <end position="23"/>
    </location>
</feature>
<name>A0A803NZT6_CANSA</name>
<evidence type="ECO:0000313" key="2">
    <source>
        <dbReference type="EnsemblPlants" id="cds.evm.model.02.3036"/>
    </source>
</evidence>
<evidence type="ECO:0000256" key="1">
    <source>
        <dbReference type="SAM" id="MobiDB-lite"/>
    </source>
</evidence>
<organism evidence="2 3">
    <name type="scientific">Cannabis sativa</name>
    <name type="common">Hemp</name>
    <name type="synonym">Marijuana</name>
    <dbReference type="NCBI Taxonomy" id="3483"/>
    <lineage>
        <taxon>Eukaryota</taxon>
        <taxon>Viridiplantae</taxon>
        <taxon>Streptophyta</taxon>
        <taxon>Embryophyta</taxon>
        <taxon>Tracheophyta</taxon>
        <taxon>Spermatophyta</taxon>
        <taxon>Magnoliopsida</taxon>
        <taxon>eudicotyledons</taxon>
        <taxon>Gunneridae</taxon>
        <taxon>Pentapetalae</taxon>
        <taxon>rosids</taxon>
        <taxon>fabids</taxon>
        <taxon>Rosales</taxon>
        <taxon>Cannabaceae</taxon>
        <taxon>Cannabis</taxon>
    </lineage>
</organism>
<dbReference type="AlphaFoldDB" id="A0A803NZT6"/>
<dbReference type="Gramene" id="evm.model.02.3036">
    <property type="protein sequence ID" value="cds.evm.model.02.3036"/>
    <property type="gene ID" value="evm.TU.02.3036"/>
</dbReference>
<reference evidence="2" key="2">
    <citation type="submission" date="2021-03" db="UniProtKB">
        <authorList>
            <consortium name="EnsemblPlants"/>
        </authorList>
    </citation>
    <scope>IDENTIFICATION</scope>
</reference>